<gene>
    <name evidence="5" type="primary">LOC106050139</name>
</gene>
<reference evidence="5" key="1">
    <citation type="submission" date="2025-08" db="UniProtKB">
        <authorList>
            <consortium name="RefSeq"/>
        </authorList>
    </citation>
    <scope>IDENTIFICATION</scope>
</reference>
<dbReference type="Pfam" id="PF12796">
    <property type="entry name" value="Ank_2"/>
    <property type="match status" value="6"/>
</dbReference>
<dbReference type="OrthoDB" id="7464126at2759"/>
<dbReference type="InterPro" id="IPR036770">
    <property type="entry name" value="Ankyrin_rpt-contain_sf"/>
</dbReference>
<feature type="repeat" description="ANK" evidence="3">
    <location>
        <begin position="243"/>
        <end position="275"/>
    </location>
</feature>
<dbReference type="PROSITE" id="PS50088">
    <property type="entry name" value="ANK_REPEAT"/>
    <property type="match status" value="14"/>
</dbReference>
<dbReference type="PANTHER" id="PTHR24198">
    <property type="entry name" value="ANKYRIN REPEAT AND PROTEIN KINASE DOMAIN-CONTAINING PROTEIN"/>
    <property type="match status" value="1"/>
</dbReference>
<keyword evidence="2 3" id="KW-0040">ANK repeat</keyword>
<dbReference type="GeneID" id="106050139"/>
<sequence>MDFFQQEFTKAMEAFQSQKIQIQVQQPDILQSLGISKDCYENLRKLLASSKFKDKLEKTETKDLKKYISDFNKLEANFNVTYLMICAMFGYDEKGLELIQNGADVNQVNNEGLTALMFASIFQNDDFVKMLLENKADIYLKDRRHMNALMWSVLQGYEDIVEILLEHNADVHCKTPNGLDALHIAVEKGFTKIVEMLLEKNICVSSKSLDGRTPLMRSVALPDSNIAKLLINKNADLHETTYDGKTALHISVICQNCKGISLLMKHGAKMNCKDALGMTPLMFAASVDNAQLMHTLLDFGAKETIDDVNKFKQNALCWAILRNVKNIAHLLIDAKSKTNIFDINGYSPIQYASKNKCPEIVEKLLKDKSESWHTSDEYLVCLLAAVEENDIETTRCLLNFQNKKHILSEIFETSGKCDSTSLFTAVMSGNKELVKLLLDAGADVNAVNIFLQSPLFSSVLEKNLDMTKLLVQTYKAKVNLKDYRGDTPLILAASTKNKPMVDFLLKRHASRHLTNTQGISAMMEAASSGCRDIVGALHCEGYNLELSDSQGWTPLMFASFSGDHSTVEFLLDVGAKIDASSNLCATSLIIACGQSQEKAVSVLLDRGASVNAKDLNCQTGLIYAARNGHKAILELLLRSGVDVNQADVFKRTSLMHAVLNADLESLKVIIQHKADCCLGDVNGITPLMQAAYMGFTECVQELLELKVPVDEANLAGNTALHFCSSWGHLDAVAILLLHNANPNVTNLNGDSPIMLAAAKGHDEIVERFLNCDLCDVNQCNTKDGRTSLMIATHFNHLSTVMLLTKSKVHVNAKNKSGNTALHLSVMKGFTDVVKHLLTVQNIDIHSENFSGMTPLFLCVEHHQYEILELLLKPGNDVKKTNRFGQDVITFSIKLKSLAALQILQQRCQISPAEKNRYLEVARRMSYFEIVDFLQQWKPSVNTQEADNIAPFTLQASIKKEPLPDIASMTVNNARSSNDHDLLSTSMEQQMDDSDRCSVNSDQILNLPIDDFKASPLFNLSGDWRGATINANIFTDRTRNCIIGKENTLSDQQS</sequence>
<dbReference type="SMART" id="SM00248">
    <property type="entry name" value="ANK"/>
    <property type="match status" value="24"/>
</dbReference>
<dbReference type="SUPFAM" id="SSF48403">
    <property type="entry name" value="Ankyrin repeat"/>
    <property type="match status" value="3"/>
</dbReference>
<feature type="repeat" description="ANK" evidence="3">
    <location>
        <begin position="783"/>
        <end position="815"/>
    </location>
</feature>
<protein>
    <submittedName>
        <fullName evidence="5">Serine/threonine-protein phosphatase 6 regulatory ankyrin repeat subunit B-like isoform X1</fullName>
    </submittedName>
</protein>
<evidence type="ECO:0000256" key="2">
    <source>
        <dbReference type="ARBA" id="ARBA00023043"/>
    </source>
</evidence>
<dbReference type="RefSeq" id="XP_055878209.1">
    <property type="nucleotide sequence ID" value="XM_056022234.1"/>
</dbReference>
<keyword evidence="1" id="KW-0677">Repeat</keyword>
<feature type="repeat" description="ANK" evidence="3">
    <location>
        <begin position="177"/>
        <end position="209"/>
    </location>
</feature>
<evidence type="ECO:0000256" key="1">
    <source>
        <dbReference type="ARBA" id="ARBA00022737"/>
    </source>
</evidence>
<feature type="repeat" description="ANK" evidence="3">
    <location>
        <begin position="417"/>
        <end position="449"/>
    </location>
</feature>
<proteinExistence type="predicted"/>
<feature type="repeat" description="ANK" evidence="3">
    <location>
        <begin position="210"/>
        <end position="242"/>
    </location>
</feature>
<organism evidence="4 5">
    <name type="scientific">Biomphalaria glabrata</name>
    <name type="common">Bloodfluke planorb</name>
    <name type="synonym">Freshwater snail</name>
    <dbReference type="NCBI Taxonomy" id="6526"/>
    <lineage>
        <taxon>Eukaryota</taxon>
        <taxon>Metazoa</taxon>
        <taxon>Spiralia</taxon>
        <taxon>Lophotrochozoa</taxon>
        <taxon>Mollusca</taxon>
        <taxon>Gastropoda</taxon>
        <taxon>Heterobranchia</taxon>
        <taxon>Euthyneura</taxon>
        <taxon>Panpulmonata</taxon>
        <taxon>Hygrophila</taxon>
        <taxon>Lymnaeoidea</taxon>
        <taxon>Planorbidae</taxon>
        <taxon>Biomphalaria</taxon>
    </lineage>
</organism>
<keyword evidence="4" id="KW-1185">Reference proteome</keyword>
<feature type="repeat" description="ANK" evidence="3">
    <location>
        <begin position="111"/>
        <end position="143"/>
    </location>
</feature>
<dbReference type="InterPro" id="IPR002110">
    <property type="entry name" value="Ankyrin_rpt"/>
</dbReference>
<feature type="repeat" description="ANK" evidence="3">
    <location>
        <begin position="850"/>
        <end position="882"/>
    </location>
</feature>
<dbReference type="Proteomes" id="UP001165740">
    <property type="component" value="Chromosome 3"/>
</dbReference>
<dbReference type="PANTHER" id="PTHR24198:SF165">
    <property type="entry name" value="ANKYRIN REPEAT-CONTAINING PROTEIN-RELATED"/>
    <property type="match status" value="1"/>
</dbReference>
<dbReference type="Pfam" id="PF00023">
    <property type="entry name" value="Ank"/>
    <property type="match status" value="4"/>
</dbReference>
<feature type="repeat" description="ANK" evidence="3">
    <location>
        <begin position="484"/>
        <end position="516"/>
    </location>
</feature>
<feature type="repeat" description="ANK" evidence="3">
    <location>
        <begin position="276"/>
        <end position="308"/>
    </location>
</feature>
<dbReference type="PRINTS" id="PR01415">
    <property type="entry name" value="ANKYRIN"/>
</dbReference>
<dbReference type="Gene3D" id="1.25.40.20">
    <property type="entry name" value="Ankyrin repeat-containing domain"/>
    <property type="match status" value="6"/>
</dbReference>
<evidence type="ECO:0000256" key="3">
    <source>
        <dbReference type="PROSITE-ProRule" id="PRU00023"/>
    </source>
</evidence>
<dbReference type="AlphaFoldDB" id="A0A9W2ZTB8"/>
<accession>A0A9W2ZTB8</accession>
<name>A0A9W2ZTB8_BIOGL</name>
<feature type="repeat" description="ANK" evidence="3">
    <location>
        <begin position="616"/>
        <end position="648"/>
    </location>
</feature>
<feature type="repeat" description="ANK" evidence="3">
    <location>
        <begin position="715"/>
        <end position="747"/>
    </location>
</feature>
<feature type="repeat" description="ANK" evidence="3">
    <location>
        <begin position="816"/>
        <end position="837"/>
    </location>
</feature>
<evidence type="ECO:0000313" key="5">
    <source>
        <dbReference type="RefSeq" id="XP_055878209.1"/>
    </source>
</evidence>
<evidence type="ECO:0000313" key="4">
    <source>
        <dbReference type="Proteomes" id="UP001165740"/>
    </source>
</evidence>
<dbReference type="PROSITE" id="PS50297">
    <property type="entry name" value="ANK_REP_REGION"/>
    <property type="match status" value="11"/>
</dbReference>
<feature type="repeat" description="ANK" evidence="3">
    <location>
        <begin position="550"/>
        <end position="582"/>
    </location>
</feature>
<feature type="repeat" description="ANK" evidence="3">
    <location>
        <begin position="682"/>
        <end position="714"/>
    </location>
</feature>
<dbReference type="OMA" id="WRGATIN"/>